<organism evidence="1 2">
    <name type="scientific">Trapa natans</name>
    <name type="common">Water chestnut</name>
    <dbReference type="NCBI Taxonomy" id="22666"/>
    <lineage>
        <taxon>Eukaryota</taxon>
        <taxon>Viridiplantae</taxon>
        <taxon>Streptophyta</taxon>
        <taxon>Embryophyta</taxon>
        <taxon>Tracheophyta</taxon>
        <taxon>Spermatophyta</taxon>
        <taxon>Magnoliopsida</taxon>
        <taxon>eudicotyledons</taxon>
        <taxon>Gunneridae</taxon>
        <taxon>Pentapetalae</taxon>
        <taxon>rosids</taxon>
        <taxon>malvids</taxon>
        <taxon>Myrtales</taxon>
        <taxon>Lythraceae</taxon>
        <taxon>Trapa</taxon>
    </lineage>
</organism>
<keyword evidence="2" id="KW-1185">Reference proteome</keyword>
<comment type="caution">
    <text evidence="1">The sequence shown here is derived from an EMBL/GenBank/DDBJ whole genome shotgun (WGS) entry which is preliminary data.</text>
</comment>
<accession>A0AAN7QBU8</accession>
<sequence length="109" mass="12440">MVGRLSYVQESADLDMEDGDTLVDDDDDEHIGHDFVKQQRATSKIITTAMVDAWWDESAVKLGTMTSDVFNKTMISVFTEMDRTLGKLSRLPSSGRRKEMMMDTRHCIF</sequence>
<proteinExistence type="predicted"/>
<gene>
    <name evidence="1" type="ORF">SAY86_008940</name>
</gene>
<evidence type="ECO:0000313" key="2">
    <source>
        <dbReference type="Proteomes" id="UP001346149"/>
    </source>
</evidence>
<protein>
    <submittedName>
        <fullName evidence="1">Uncharacterized protein</fullName>
    </submittedName>
</protein>
<dbReference type="EMBL" id="JAXQNO010000024">
    <property type="protein sequence ID" value="KAK4763172.1"/>
    <property type="molecule type" value="Genomic_DNA"/>
</dbReference>
<name>A0AAN7QBU8_TRANT</name>
<dbReference type="Proteomes" id="UP001346149">
    <property type="component" value="Unassembled WGS sequence"/>
</dbReference>
<dbReference type="AlphaFoldDB" id="A0AAN7QBU8"/>
<evidence type="ECO:0000313" key="1">
    <source>
        <dbReference type="EMBL" id="KAK4763172.1"/>
    </source>
</evidence>
<reference evidence="1 2" key="1">
    <citation type="journal article" date="2023" name="Hortic Res">
        <title>Pangenome of water caltrop reveals structural variations and asymmetric subgenome divergence after allopolyploidization.</title>
        <authorList>
            <person name="Zhang X."/>
            <person name="Chen Y."/>
            <person name="Wang L."/>
            <person name="Yuan Y."/>
            <person name="Fang M."/>
            <person name="Shi L."/>
            <person name="Lu R."/>
            <person name="Comes H.P."/>
            <person name="Ma Y."/>
            <person name="Chen Y."/>
            <person name="Huang G."/>
            <person name="Zhou Y."/>
            <person name="Zheng Z."/>
            <person name="Qiu Y."/>
        </authorList>
    </citation>
    <scope>NUCLEOTIDE SEQUENCE [LARGE SCALE GENOMIC DNA]</scope>
    <source>
        <strain evidence="1">F231</strain>
    </source>
</reference>